<evidence type="ECO:0000313" key="1">
    <source>
        <dbReference type="EMBL" id="KYO41753.1"/>
    </source>
</evidence>
<organism evidence="1 2">
    <name type="scientific">Alligator mississippiensis</name>
    <name type="common">American alligator</name>
    <dbReference type="NCBI Taxonomy" id="8496"/>
    <lineage>
        <taxon>Eukaryota</taxon>
        <taxon>Metazoa</taxon>
        <taxon>Chordata</taxon>
        <taxon>Craniata</taxon>
        <taxon>Vertebrata</taxon>
        <taxon>Euteleostomi</taxon>
        <taxon>Archelosauria</taxon>
        <taxon>Archosauria</taxon>
        <taxon>Crocodylia</taxon>
        <taxon>Alligatoridae</taxon>
        <taxon>Alligatorinae</taxon>
        <taxon>Alligator</taxon>
    </lineage>
</organism>
<dbReference type="EMBL" id="AKHW03001615">
    <property type="protein sequence ID" value="KYO41753.1"/>
    <property type="molecule type" value="Genomic_DNA"/>
</dbReference>
<comment type="caution">
    <text evidence="1">The sequence shown here is derived from an EMBL/GenBank/DDBJ whole genome shotgun (WGS) entry which is preliminary data.</text>
</comment>
<evidence type="ECO:0000313" key="2">
    <source>
        <dbReference type="Proteomes" id="UP000050525"/>
    </source>
</evidence>
<sequence>MFAEKIWFKSLATCYHVQTPESHLSHYRYLNQPFADASGEVCKPQHAWDLNVKGLFSPERQLHFREELTHPHAPGL</sequence>
<proteinExistence type="predicted"/>
<reference evidence="1 2" key="1">
    <citation type="journal article" date="2012" name="Genome Biol.">
        <title>Sequencing three crocodilian genomes to illuminate the evolution of archosaurs and amniotes.</title>
        <authorList>
            <person name="St John J.A."/>
            <person name="Braun E.L."/>
            <person name="Isberg S.R."/>
            <person name="Miles L.G."/>
            <person name="Chong A.Y."/>
            <person name="Gongora J."/>
            <person name="Dalzell P."/>
            <person name="Moran C."/>
            <person name="Bed'hom B."/>
            <person name="Abzhanov A."/>
            <person name="Burgess S.C."/>
            <person name="Cooksey A.M."/>
            <person name="Castoe T.A."/>
            <person name="Crawford N.G."/>
            <person name="Densmore L.D."/>
            <person name="Drew J.C."/>
            <person name="Edwards S.V."/>
            <person name="Faircloth B.C."/>
            <person name="Fujita M.K."/>
            <person name="Greenwold M.J."/>
            <person name="Hoffmann F.G."/>
            <person name="Howard J.M."/>
            <person name="Iguchi T."/>
            <person name="Janes D.E."/>
            <person name="Khan S.Y."/>
            <person name="Kohno S."/>
            <person name="de Koning A.J."/>
            <person name="Lance S.L."/>
            <person name="McCarthy F.M."/>
            <person name="McCormack J.E."/>
            <person name="Merchant M.E."/>
            <person name="Peterson D.G."/>
            <person name="Pollock D.D."/>
            <person name="Pourmand N."/>
            <person name="Raney B.J."/>
            <person name="Roessler K.A."/>
            <person name="Sanford J.R."/>
            <person name="Sawyer R.H."/>
            <person name="Schmidt C.J."/>
            <person name="Triplett E.W."/>
            <person name="Tuberville T.D."/>
            <person name="Venegas-Anaya M."/>
            <person name="Howard J.T."/>
            <person name="Jarvis E.D."/>
            <person name="Guillette L.J.Jr."/>
            <person name="Glenn T.C."/>
            <person name="Green R.E."/>
            <person name="Ray D.A."/>
        </authorList>
    </citation>
    <scope>NUCLEOTIDE SEQUENCE [LARGE SCALE GENOMIC DNA]</scope>
    <source>
        <strain evidence="1">KSC_2009_1</strain>
    </source>
</reference>
<gene>
    <name evidence="1" type="ORF">Y1Q_0002446</name>
</gene>
<name>A0A151NYC6_ALLMI</name>
<keyword evidence="2" id="KW-1185">Reference proteome</keyword>
<protein>
    <submittedName>
        <fullName evidence="1">Uncharacterized protein</fullName>
    </submittedName>
</protein>
<accession>A0A151NYC6</accession>
<dbReference type="AlphaFoldDB" id="A0A151NYC6"/>
<dbReference type="Proteomes" id="UP000050525">
    <property type="component" value="Unassembled WGS sequence"/>
</dbReference>